<feature type="region of interest" description="Disordered" evidence="1">
    <location>
        <begin position="1"/>
        <end position="119"/>
    </location>
</feature>
<gene>
    <name evidence="4" type="ORF">AAFH96_00115</name>
</gene>
<comment type="caution">
    <text evidence="4">The sequence shown here is derived from an EMBL/GenBank/DDBJ whole genome shotgun (WGS) entry which is preliminary data.</text>
</comment>
<keyword evidence="2" id="KW-1133">Transmembrane helix</keyword>
<dbReference type="Gene3D" id="3.30.10.20">
    <property type="match status" value="1"/>
</dbReference>
<evidence type="ECO:0000256" key="1">
    <source>
        <dbReference type="SAM" id="MobiDB-lite"/>
    </source>
</evidence>
<feature type="transmembrane region" description="Helical" evidence="2">
    <location>
        <begin position="132"/>
        <end position="157"/>
    </location>
</feature>
<protein>
    <submittedName>
        <fullName evidence="4">PASTA domain-containing protein</fullName>
    </submittedName>
</protein>
<dbReference type="PROSITE" id="PS51178">
    <property type="entry name" value="PASTA"/>
    <property type="match status" value="1"/>
</dbReference>
<dbReference type="SMART" id="SM00740">
    <property type="entry name" value="PASTA"/>
    <property type="match status" value="1"/>
</dbReference>
<dbReference type="InterPro" id="IPR005543">
    <property type="entry name" value="PASTA_dom"/>
</dbReference>
<evidence type="ECO:0000256" key="2">
    <source>
        <dbReference type="SAM" id="Phobius"/>
    </source>
</evidence>
<name>A0ABV5CHN7_9ACTN</name>
<dbReference type="Proteomes" id="UP001582793">
    <property type="component" value="Unassembled WGS sequence"/>
</dbReference>
<dbReference type="Pfam" id="PF03793">
    <property type="entry name" value="PASTA"/>
    <property type="match status" value="1"/>
</dbReference>
<feature type="domain" description="PASTA" evidence="3">
    <location>
        <begin position="200"/>
        <end position="265"/>
    </location>
</feature>
<dbReference type="EMBL" id="JBCGDC010000001">
    <property type="protein sequence ID" value="MFB6391514.1"/>
    <property type="molecule type" value="Genomic_DNA"/>
</dbReference>
<evidence type="ECO:0000313" key="4">
    <source>
        <dbReference type="EMBL" id="MFB6391514.1"/>
    </source>
</evidence>
<feature type="compositionally biased region" description="Basic and acidic residues" evidence="1">
    <location>
        <begin position="1"/>
        <end position="17"/>
    </location>
</feature>
<dbReference type="RefSeq" id="WP_375732568.1">
    <property type="nucleotide sequence ID" value="NZ_JBCGDC010000001.1"/>
</dbReference>
<feature type="compositionally biased region" description="Low complexity" evidence="1">
    <location>
        <begin position="108"/>
        <end position="117"/>
    </location>
</feature>
<keyword evidence="2" id="KW-0472">Membrane</keyword>
<keyword evidence="5" id="KW-1185">Reference proteome</keyword>
<proteinExistence type="predicted"/>
<sequence>MADEPRDGVHPPDRSDGAPDQTRPFDPVTDDDGPGVTGGPAAAARPGGPDATTVHGAGPDADSTAPLPAGDDRTARLGDDRTAQFGGGDRVGGDVWSGRAGVPPPGAAPRTPAPATVEQVEWDEVDRGPRRWWLPIVAGVVALLLLAVLGFGIWLIVGSTGDDGGPVTPSPSATTGSPTPSPSPTSAAPTTASASPSPSESETVEVPPVLGLPEDVARGLLDQFGLTYGLEFRDSDELPGTVIEVQPGVGTEVPPGEQVTLVIAQAPAPTVTPTVSPTPSVTPGG</sequence>
<reference evidence="4 5" key="1">
    <citation type="submission" date="2024-04" db="EMBL/GenBank/DDBJ databases">
        <title>Polymorphospora sp. isolated from Baiyangdian Lake in Xiong'an New Area.</title>
        <authorList>
            <person name="Zhang X."/>
            <person name="Liu J."/>
        </authorList>
    </citation>
    <scope>NUCLEOTIDE SEQUENCE [LARGE SCALE GENOMIC DNA]</scope>
    <source>
        <strain evidence="4 5">2-325</strain>
    </source>
</reference>
<organism evidence="4 5">
    <name type="scientific">Polymorphospora lycopeni</name>
    <dbReference type="NCBI Taxonomy" id="3140240"/>
    <lineage>
        <taxon>Bacteria</taxon>
        <taxon>Bacillati</taxon>
        <taxon>Actinomycetota</taxon>
        <taxon>Actinomycetes</taxon>
        <taxon>Micromonosporales</taxon>
        <taxon>Micromonosporaceae</taxon>
        <taxon>Polymorphospora</taxon>
    </lineage>
</organism>
<feature type="region of interest" description="Disordered" evidence="1">
    <location>
        <begin position="166"/>
        <end position="208"/>
    </location>
</feature>
<feature type="compositionally biased region" description="Low complexity" evidence="1">
    <location>
        <begin position="39"/>
        <end position="53"/>
    </location>
</feature>
<evidence type="ECO:0000313" key="5">
    <source>
        <dbReference type="Proteomes" id="UP001582793"/>
    </source>
</evidence>
<evidence type="ECO:0000259" key="3">
    <source>
        <dbReference type="PROSITE" id="PS51178"/>
    </source>
</evidence>
<keyword evidence="2" id="KW-0812">Transmembrane</keyword>
<accession>A0ABV5CHN7</accession>
<feature type="compositionally biased region" description="Basic and acidic residues" evidence="1">
    <location>
        <begin position="70"/>
        <end position="82"/>
    </location>
</feature>
<dbReference type="CDD" id="cd06577">
    <property type="entry name" value="PASTA_pknB"/>
    <property type="match status" value="1"/>
</dbReference>